<keyword evidence="3" id="KW-1185">Reference proteome</keyword>
<feature type="compositionally biased region" description="Low complexity" evidence="1">
    <location>
        <begin position="31"/>
        <end position="40"/>
    </location>
</feature>
<gene>
    <name evidence="2" type="ORF">Tco_0725355</name>
</gene>
<feature type="compositionally biased region" description="Basic residues" evidence="1">
    <location>
        <begin position="41"/>
        <end position="50"/>
    </location>
</feature>
<feature type="compositionally biased region" description="Basic and acidic residues" evidence="1">
    <location>
        <begin position="51"/>
        <end position="62"/>
    </location>
</feature>
<comment type="caution">
    <text evidence="2">The sequence shown here is derived from an EMBL/GenBank/DDBJ whole genome shotgun (WGS) entry which is preliminary data.</text>
</comment>
<feature type="compositionally biased region" description="Polar residues" evidence="1">
    <location>
        <begin position="116"/>
        <end position="129"/>
    </location>
</feature>
<evidence type="ECO:0000313" key="2">
    <source>
        <dbReference type="EMBL" id="GJS75474.1"/>
    </source>
</evidence>
<organism evidence="2 3">
    <name type="scientific">Tanacetum coccineum</name>
    <dbReference type="NCBI Taxonomy" id="301880"/>
    <lineage>
        <taxon>Eukaryota</taxon>
        <taxon>Viridiplantae</taxon>
        <taxon>Streptophyta</taxon>
        <taxon>Embryophyta</taxon>
        <taxon>Tracheophyta</taxon>
        <taxon>Spermatophyta</taxon>
        <taxon>Magnoliopsida</taxon>
        <taxon>eudicotyledons</taxon>
        <taxon>Gunneridae</taxon>
        <taxon>Pentapetalae</taxon>
        <taxon>asterids</taxon>
        <taxon>campanulids</taxon>
        <taxon>Asterales</taxon>
        <taxon>Asteraceae</taxon>
        <taxon>Asteroideae</taxon>
        <taxon>Anthemideae</taxon>
        <taxon>Anthemidinae</taxon>
        <taxon>Tanacetum</taxon>
    </lineage>
</organism>
<feature type="compositionally biased region" description="Basic and acidic residues" evidence="1">
    <location>
        <begin position="14"/>
        <end position="27"/>
    </location>
</feature>
<feature type="region of interest" description="Disordered" evidence="1">
    <location>
        <begin position="14"/>
        <end position="62"/>
    </location>
</feature>
<name>A0ABQ4YCN8_9ASTR</name>
<evidence type="ECO:0000256" key="1">
    <source>
        <dbReference type="SAM" id="MobiDB-lite"/>
    </source>
</evidence>
<reference evidence="2" key="2">
    <citation type="submission" date="2022-01" db="EMBL/GenBank/DDBJ databases">
        <authorList>
            <person name="Yamashiro T."/>
            <person name="Shiraishi A."/>
            <person name="Satake H."/>
            <person name="Nakayama K."/>
        </authorList>
    </citation>
    <scope>NUCLEOTIDE SEQUENCE</scope>
</reference>
<proteinExistence type="predicted"/>
<evidence type="ECO:0000313" key="3">
    <source>
        <dbReference type="Proteomes" id="UP001151760"/>
    </source>
</evidence>
<accession>A0ABQ4YCN8</accession>
<feature type="region of interest" description="Disordered" evidence="1">
    <location>
        <begin position="94"/>
        <end position="143"/>
    </location>
</feature>
<protein>
    <submittedName>
        <fullName evidence="2">Uncharacterized protein</fullName>
    </submittedName>
</protein>
<dbReference type="EMBL" id="BQNB010010306">
    <property type="protein sequence ID" value="GJS75474.1"/>
    <property type="molecule type" value="Genomic_DNA"/>
</dbReference>
<reference evidence="2" key="1">
    <citation type="journal article" date="2022" name="Int. J. Mol. Sci.">
        <title>Draft Genome of Tanacetum Coccineum: Genomic Comparison of Closely Related Tanacetum-Family Plants.</title>
        <authorList>
            <person name="Yamashiro T."/>
            <person name="Shiraishi A."/>
            <person name="Nakayama K."/>
            <person name="Satake H."/>
        </authorList>
    </citation>
    <scope>NUCLEOTIDE SEQUENCE</scope>
</reference>
<dbReference type="Proteomes" id="UP001151760">
    <property type="component" value="Unassembled WGS sequence"/>
</dbReference>
<sequence>MVWSIVNSGRGCRGFEQEKKVDTDKALDANSVVKASSGTKSGKKNTKRRSRNDTDVDDADIRPVYDEEPMAKLKAQIQKKVFATAALKSKLRKLSESSVDTKFAKPSILGKPLSQPLRNQSVVKQSNVFKSERPKFSKPRFAS</sequence>